<comment type="caution">
    <text evidence="1">The sequence shown here is derived from an EMBL/GenBank/DDBJ whole genome shotgun (WGS) entry which is preliminary data.</text>
</comment>
<gene>
    <name evidence="1" type="ORF">RJT34_14857</name>
</gene>
<evidence type="ECO:0000313" key="2">
    <source>
        <dbReference type="Proteomes" id="UP001359559"/>
    </source>
</evidence>
<name>A0AAN9PND4_CLITE</name>
<keyword evidence="2" id="KW-1185">Reference proteome</keyword>
<dbReference type="EMBL" id="JAYKXN010000003">
    <property type="protein sequence ID" value="KAK7303933.1"/>
    <property type="molecule type" value="Genomic_DNA"/>
</dbReference>
<dbReference type="PANTHER" id="PTHR36059:SF2">
    <property type="entry name" value="OS02G0175800 PROTEIN"/>
    <property type="match status" value="1"/>
</dbReference>
<sequence>MTYGHLGNRDMLPKVNQYCQNNSRIEGTAQSKLRSYKLEERHRERLGSRVCLEMAMRRFYNEIKGKKVTEVPEHVKPMFSLGYIKKAIQRGLDNYHAKYIETNSPDPIFHVCYGGMILSYLVALPHERRHLEHQQQHAQHH</sequence>
<dbReference type="Proteomes" id="UP001359559">
    <property type="component" value="Unassembled WGS sequence"/>
</dbReference>
<dbReference type="AlphaFoldDB" id="A0AAN9PND4"/>
<protein>
    <recommendedName>
        <fullName evidence="3">Fiber protein Fb15</fullName>
    </recommendedName>
</protein>
<reference evidence="1 2" key="1">
    <citation type="submission" date="2024-01" db="EMBL/GenBank/DDBJ databases">
        <title>The genomes of 5 underutilized Papilionoideae crops provide insights into root nodulation and disease resistance.</title>
        <authorList>
            <person name="Yuan L."/>
        </authorList>
    </citation>
    <scope>NUCLEOTIDE SEQUENCE [LARGE SCALE GENOMIC DNA]</scope>
    <source>
        <strain evidence="1">LY-2023</strain>
        <tissue evidence="1">Leaf</tissue>
    </source>
</reference>
<accession>A0AAN9PND4</accession>
<evidence type="ECO:0000313" key="1">
    <source>
        <dbReference type="EMBL" id="KAK7303933.1"/>
    </source>
</evidence>
<dbReference type="PANTHER" id="PTHR36059">
    <property type="entry name" value="OS02G0175800 PROTEIN"/>
    <property type="match status" value="1"/>
</dbReference>
<proteinExistence type="predicted"/>
<organism evidence="1 2">
    <name type="scientific">Clitoria ternatea</name>
    <name type="common">Butterfly pea</name>
    <dbReference type="NCBI Taxonomy" id="43366"/>
    <lineage>
        <taxon>Eukaryota</taxon>
        <taxon>Viridiplantae</taxon>
        <taxon>Streptophyta</taxon>
        <taxon>Embryophyta</taxon>
        <taxon>Tracheophyta</taxon>
        <taxon>Spermatophyta</taxon>
        <taxon>Magnoliopsida</taxon>
        <taxon>eudicotyledons</taxon>
        <taxon>Gunneridae</taxon>
        <taxon>Pentapetalae</taxon>
        <taxon>rosids</taxon>
        <taxon>fabids</taxon>
        <taxon>Fabales</taxon>
        <taxon>Fabaceae</taxon>
        <taxon>Papilionoideae</taxon>
        <taxon>50 kb inversion clade</taxon>
        <taxon>NPAAA clade</taxon>
        <taxon>indigoferoid/millettioid clade</taxon>
        <taxon>Phaseoleae</taxon>
        <taxon>Clitoria</taxon>
    </lineage>
</organism>
<evidence type="ECO:0008006" key="3">
    <source>
        <dbReference type="Google" id="ProtNLM"/>
    </source>
</evidence>